<evidence type="ECO:0000256" key="2">
    <source>
        <dbReference type="ARBA" id="ARBA00009009"/>
    </source>
</evidence>
<dbReference type="GO" id="GO:0030655">
    <property type="term" value="P:beta-lactam antibiotic catabolic process"/>
    <property type="evidence" value="ECO:0007669"/>
    <property type="project" value="InterPro"/>
</dbReference>
<name>A0A2K8L4Z0_9PROT</name>
<dbReference type="InterPro" id="IPR045155">
    <property type="entry name" value="Beta-lactam_cat"/>
</dbReference>
<accession>A0A2K8L4Z0</accession>
<keyword evidence="6" id="KW-0378">Hydrolase</keyword>
<evidence type="ECO:0000256" key="1">
    <source>
        <dbReference type="ARBA" id="ARBA00001526"/>
    </source>
</evidence>
<dbReference type="PANTHER" id="PTHR35333:SF3">
    <property type="entry name" value="BETA-LACTAMASE-TYPE TRANSPEPTIDASE FOLD CONTAINING PROTEIN"/>
    <property type="match status" value="1"/>
</dbReference>
<evidence type="ECO:0000259" key="5">
    <source>
        <dbReference type="Pfam" id="PF13354"/>
    </source>
</evidence>
<gene>
    <name evidence="6" type="ORF">Ga0123462_1440</name>
</gene>
<organism evidence="6 7">
    <name type="scientific">Mariprofundus ferrinatatus</name>
    <dbReference type="NCBI Taxonomy" id="1921087"/>
    <lineage>
        <taxon>Bacteria</taxon>
        <taxon>Pseudomonadati</taxon>
        <taxon>Pseudomonadota</taxon>
        <taxon>Candidatius Mariprofundia</taxon>
        <taxon>Mariprofundales</taxon>
        <taxon>Mariprofundaceae</taxon>
        <taxon>Mariprofundus</taxon>
    </lineage>
</organism>
<dbReference type="OrthoDB" id="5291324at2"/>
<dbReference type="AlphaFoldDB" id="A0A2K8L4Z0"/>
<dbReference type="RefSeq" id="WP_100265670.1">
    <property type="nucleotide sequence ID" value="NZ_CP018800.1"/>
</dbReference>
<evidence type="ECO:0000313" key="7">
    <source>
        <dbReference type="Proteomes" id="UP000231637"/>
    </source>
</evidence>
<reference evidence="6 7" key="1">
    <citation type="submission" date="2016-12" db="EMBL/GenBank/DDBJ databases">
        <title>Isolation and genomic insights into novel planktonic Zetaproteobacteria from stratified waters of the Chesapeake Bay.</title>
        <authorList>
            <person name="McAllister S.M."/>
            <person name="Kato S."/>
            <person name="Chan C.S."/>
            <person name="Chiu B.K."/>
            <person name="Field E.K."/>
        </authorList>
    </citation>
    <scope>NUCLEOTIDE SEQUENCE [LARGE SCALE GENOMIC DNA]</scope>
    <source>
        <strain evidence="6 7">CP-8</strain>
    </source>
</reference>
<dbReference type="InterPro" id="IPR012338">
    <property type="entry name" value="Beta-lactam/transpept-like"/>
</dbReference>
<dbReference type="EMBL" id="CP018800">
    <property type="protein sequence ID" value="ATX82303.1"/>
    <property type="molecule type" value="Genomic_DNA"/>
</dbReference>
<feature type="signal peptide" evidence="4">
    <location>
        <begin position="1"/>
        <end position="23"/>
    </location>
</feature>
<proteinExistence type="inferred from homology"/>
<dbReference type="InterPro" id="IPR000871">
    <property type="entry name" value="Beta-lactam_class-A"/>
</dbReference>
<comment type="similarity">
    <text evidence="2">Belongs to the class-A beta-lactamase family.</text>
</comment>
<feature type="domain" description="Beta-lactamase class A catalytic" evidence="5">
    <location>
        <begin position="115"/>
        <end position="267"/>
    </location>
</feature>
<dbReference type="SUPFAM" id="SSF56601">
    <property type="entry name" value="beta-lactamase/transpeptidase-like"/>
    <property type="match status" value="1"/>
</dbReference>
<dbReference type="GO" id="GO:0046677">
    <property type="term" value="P:response to antibiotic"/>
    <property type="evidence" value="ECO:0007669"/>
    <property type="project" value="InterPro"/>
</dbReference>
<feature type="chain" id="PRO_5014817131" description="beta-lactamase" evidence="4">
    <location>
        <begin position="24"/>
        <end position="317"/>
    </location>
</feature>
<sequence>MRTKLLMIFCSGLMLLMPGIAFSSDTSAPSIRQQHDPALQQRLNRCIKQLKLTSAVQQKRLSVALVDVTDPSDPSMAQINGDEMMYAASLPKIAILLAAFERIAEGKLQLNDNTRETMTSMIRHSSNSAATAMIRKVGGNYINTVLSSPKYRLYDPRHNGGLWVGKEYAKGSAFHRDPLHQLSHGATAIQVARFYYMLETGRLVSPEYSQEMKAIMSKPGINHKFVKGLSASYPDIEMYRKSGSWGSFHADSALIEHNGRHYIAVALANDPKGGEWMTRLIREMDDIIFKHAGFASADAAAPQMVSASAHTTTNGLM</sequence>
<dbReference type="Proteomes" id="UP000231637">
    <property type="component" value="Chromosome"/>
</dbReference>
<dbReference type="KEGG" id="mfn:Ga0123462_1440"/>
<dbReference type="EC" id="3.5.2.6" evidence="3"/>
<comment type="catalytic activity">
    <reaction evidence="1">
        <text>a beta-lactam + H2O = a substituted beta-amino acid</text>
        <dbReference type="Rhea" id="RHEA:20401"/>
        <dbReference type="ChEBI" id="CHEBI:15377"/>
        <dbReference type="ChEBI" id="CHEBI:35627"/>
        <dbReference type="ChEBI" id="CHEBI:140347"/>
        <dbReference type="EC" id="3.5.2.6"/>
    </reaction>
</comment>
<feature type="domain" description="Beta-lactamase class A catalytic" evidence="5">
    <location>
        <begin position="68"/>
        <end position="113"/>
    </location>
</feature>
<evidence type="ECO:0000256" key="4">
    <source>
        <dbReference type="SAM" id="SignalP"/>
    </source>
</evidence>
<dbReference type="GO" id="GO:0008800">
    <property type="term" value="F:beta-lactamase activity"/>
    <property type="evidence" value="ECO:0007669"/>
    <property type="project" value="UniProtKB-EC"/>
</dbReference>
<dbReference type="Gene3D" id="3.40.710.10">
    <property type="entry name" value="DD-peptidase/beta-lactamase superfamily"/>
    <property type="match status" value="1"/>
</dbReference>
<protein>
    <recommendedName>
        <fullName evidence="3">beta-lactamase</fullName>
        <ecNumber evidence="3">3.5.2.6</ecNumber>
    </recommendedName>
</protein>
<keyword evidence="4" id="KW-0732">Signal</keyword>
<evidence type="ECO:0000313" key="6">
    <source>
        <dbReference type="EMBL" id="ATX82303.1"/>
    </source>
</evidence>
<dbReference type="PANTHER" id="PTHR35333">
    <property type="entry name" value="BETA-LACTAMASE"/>
    <property type="match status" value="1"/>
</dbReference>
<evidence type="ECO:0000256" key="3">
    <source>
        <dbReference type="ARBA" id="ARBA00012865"/>
    </source>
</evidence>
<keyword evidence="7" id="KW-1185">Reference proteome</keyword>
<dbReference type="Pfam" id="PF13354">
    <property type="entry name" value="Beta-lactamase2"/>
    <property type="match status" value="2"/>
</dbReference>